<dbReference type="Proteomes" id="UP000019763">
    <property type="component" value="Unassembled WGS sequence"/>
</dbReference>
<reference evidence="2" key="1">
    <citation type="submission" date="2013-12" db="EMBL/GenBank/DDBJ databases">
        <authorList>
            <person name="Omoto C.K."/>
            <person name="Sibley D."/>
            <person name="Venepally P."/>
            <person name="Hadjithomas M."/>
            <person name="Karamycheva S."/>
            <person name="Brunk B."/>
            <person name="Roos D."/>
            <person name="Caler E."/>
            <person name="Lorenzi H."/>
        </authorList>
    </citation>
    <scope>NUCLEOTIDE SEQUENCE</scope>
</reference>
<dbReference type="RefSeq" id="XP_011132648.1">
    <property type="nucleotide sequence ID" value="XM_011134346.1"/>
</dbReference>
<comment type="caution">
    <text evidence="2">The sequence shown here is derived from an EMBL/GenBank/DDBJ whole genome shotgun (WGS) entry which is preliminary data.</text>
</comment>
<proteinExistence type="predicted"/>
<accession>A0A023B029</accession>
<gene>
    <name evidence="2" type="ORF">GNI_143150</name>
</gene>
<keyword evidence="1" id="KW-0175">Coiled coil</keyword>
<dbReference type="EMBL" id="AFNH02001058">
    <property type="protein sequence ID" value="EZG44846.1"/>
    <property type="molecule type" value="Genomic_DNA"/>
</dbReference>
<feature type="coiled-coil region" evidence="1">
    <location>
        <begin position="91"/>
        <end position="118"/>
    </location>
</feature>
<organism evidence="2 3">
    <name type="scientific">Gregarina niphandrodes</name>
    <name type="common">Septate eugregarine</name>
    <dbReference type="NCBI Taxonomy" id="110365"/>
    <lineage>
        <taxon>Eukaryota</taxon>
        <taxon>Sar</taxon>
        <taxon>Alveolata</taxon>
        <taxon>Apicomplexa</taxon>
        <taxon>Conoidasida</taxon>
        <taxon>Gregarinasina</taxon>
        <taxon>Eugregarinorida</taxon>
        <taxon>Gregarinidae</taxon>
        <taxon>Gregarina</taxon>
    </lineage>
</organism>
<protein>
    <submittedName>
        <fullName evidence="2">Uncharacterized protein</fullName>
    </submittedName>
</protein>
<evidence type="ECO:0000313" key="2">
    <source>
        <dbReference type="EMBL" id="EZG44846.1"/>
    </source>
</evidence>
<evidence type="ECO:0000256" key="1">
    <source>
        <dbReference type="SAM" id="Coils"/>
    </source>
</evidence>
<sequence length="175" mass="20828">MDEIDRIVSVDEIQKFYDALNKIQDGREAKSERTCKEIAEKENKRGHLLRNIHSAEEDSQRILESLSLVNMEINRNLKRTSELQESHQYAKHQFECHLQELNRVEDDLKRQMRLLEDQRMIYKEIFGVELHFPENSSEEIDIIVYPTKNCKEHYTVGCRKDRSRQGLRLQGNTLI</sequence>
<dbReference type="VEuPathDB" id="CryptoDB:GNI_143150"/>
<name>A0A023B029_GRENI</name>
<dbReference type="GeneID" id="22915075"/>
<dbReference type="AlphaFoldDB" id="A0A023B029"/>
<evidence type="ECO:0000313" key="3">
    <source>
        <dbReference type="Proteomes" id="UP000019763"/>
    </source>
</evidence>
<keyword evidence="3" id="KW-1185">Reference proteome</keyword>